<keyword evidence="1" id="KW-0472">Membrane</keyword>
<organism evidence="2">
    <name type="scientific">Acidithiobacillus ferrivorans</name>
    <dbReference type="NCBI Taxonomy" id="160808"/>
    <lineage>
        <taxon>Bacteria</taxon>
        <taxon>Pseudomonadati</taxon>
        <taxon>Pseudomonadota</taxon>
        <taxon>Acidithiobacillia</taxon>
        <taxon>Acidithiobacillales</taxon>
        <taxon>Acidithiobacillaceae</taxon>
        <taxon>Acidithiobacillus</taxon>
    </lineage>
</organism>
<evidence type="ECO:0000313" key="3">
    <source>
        <dbReference type="EMBL" id="SMH65682.1"/>
    </source>
</evidence>
<reference evidence="2" key="2">
    <citation type="submission" date="2014-07" db="EMBL/GenBank/DDBJ databases">
        <title>Initial genome analysis of the psychrotolerant acidophile Acidithiobacillus ferrivorans CF27: insights into iron and sulfur oxidation pathways and into biofilm formation.</title>
        <authorList>
            <person name="Talla E."/>
            <person name="Hedrich S."/>
            <person name="Mangenot S."/>
            <person name="Ji B."/>
            <person name="Johnson D.B."/>
            <person name="Barbe V."/>
            <person name="Bonnefoy V."/>
        </authorList>
    </citation>
    <scope>NUCLEOTIDE SEQUENCE [LARGE SCALE GENOMIC DNA]</scope>
    <source>
        <strain evidence="2">CF27</strain>
    </source>
</reference>
<keyword evidence="4" id="KW-1185">Reference proteome</keyword>
<keyword evidence="1" id="KW-0812">Transmembrane</keyword>
<feature type="transmembrane region" description="Helical" evidence="1">
    <location>
        <begin position="12"/>
        <end position="31"/>
    </location>
</feature>
<dbReference type="EMBL" id="CCCS020000031">
    <property type="protein sequence ID" value="CDQ09989.1"/>
    <property type="molecule type" value="Genomic_DNA"/>
</dbReference>
<sequence length="34" mass="3755">MAHGSLEFDSSPVSITGFVIFLLHLLSAYFLKTL</sequence>
<accession>A0A060UTY0</accession>
<protein>
    <submittedName>
        <fullName evidence="2">Uncharacterized protein</fullName>
    </submittedName>
</protein>
<reference evidence="3 4" key="3">
    <citation type="submission" date="2017-03" db="EMBL/GenBank/DDBJ databases">
        <authorList>
            <person name="Regsiter A."/>
            <person name="William W."/>
        </authorList>
    </citation>
    <scope>NUCLEOTIDE SEQUENCE [LARGE SCALE GENOMIC DNA]</scope>
    <source>
        <strain evidence="3">PRJEB5721</strain>
    </source>
</reference>
<evidence type="ECO:0000313" key="4">
    <source>
        <dbReference type="Proteomes" id="UP000193925"/>
    </source>
</evidence>
<reference evidence="2" key="1">
    <citation type="submission" date="2014-03" db="EMBL/GenBank/DDBJ databases">
        <authorList>
            <person name="Genoscope - CEA"/>
        </authorList>
    </citation>
    <scope>NUCLEOTIDE SEQUENCE [LARGE SCALE GENOMIC DNA]</scope>
    <source>
        <strain evidence="2">CF27</strain>
    </source>
</reference>
<proteinExistence type="predicted"/>
<dbReference type="EMBL" id="LT841305">
    <property type="protein sequence ID" value="SMH65682.1"/>
    <property type="molecule type" value="Genomic_DNA"/>
</dbReference>
<dbReference type="AlphaFoldDB" id="A0A060UTY0"/>
<keyword evidence="1" id="KW-1133">Transmembrane helix</keyword>
<evidence type="ECO:0000313" key="2">
    <source>
        <dbReference type="EMBL" id="CDQ09989.1"/>
    </source>
</evidence>
<evidence type="ECO:0000256" key="1">
    <source>
        <dbReference type="SAM" id="Phobius"/>
    </source>
</evidence>
<name>A0A060UTY0_9PROT</name>
<dbReference type="Proteomes" id="UP000193925">
    <property type="component" value="Chromosome AFERRI"/>
</dbReference>
<gene>
    <name evidence="3" type="ORF">AFERRI_20465</name>
    <name evidence="2" type="ORF">AFERRI_370093</name>
</gene>